<dbReference type="PANTHER" id="PTHR33734:SF28">
    <property type="entry name" value="LYSM DOMAIN-CONTAINING GPI-ANCHORED PROTEIN 1-LIKE"/>
    <property type="match status" value="1"/>
</dbReference>
<proteinExistence type="predicted"/>
<dbReference type="PANTHER" id="PTHR33734">
    <property type="entry name" value="LYSM DOMAIN-CONTAINING GPI-ANCHORED PROTEIN 2"/>
    <property type="match status" value="1"/>
</dbReference>
<dbReference type="PROSITE" id="PS51782">
    <property type="entry name" value="LYSM"/>
    <property type="match status" value="2"/>
</dbReference>
<dbReference type="InterPro" id="IPR036779">
    <property type="entry name" value="LysM_dom_sf"/>
</dbReference>
<dbReference type="InterPro" id="IPR018392">
    <property type="entry name" value="LysM"/>
</dbReference>
<accession>A0A2P6P3Q2</accession>
<dbReference type="Gramene" id="PRQ16541">
    <property type="protein sequence ID" value="PRQ16541"/>
    <property type="gene ID" value="RchiOBHm_Chr7g0185361"/>
</dbReference>
<dbReference type="SUPFAM" id="SSF54106">
    <property type="entry name" value="LysM domain"/>
    <property type="match status" value="1"/>
</dbReference>
<feature type="chain" id="PRO_5015143474" evidence="1">
    <location>
        <begin position="27"/>
        <end position="398"/>
    </location>
</feature>
<feature type="domain" description="LysM" evidence="2">
    <location>
        <begin position="173"/>
        <end position="216"/>
    </location>
</feature>
<evidence type="ECO:0000256" key="1">
    <source>
        <dbReference type="SAM" id="SignalP"/>
    </source>
</evidence>
<keyword evidence="4" id="KW-1185">Reference proteome</keyword>
<feature type="domain" description="LysM" evidence="2">
    <location>
        <begin position="108"/>
        <end position="154"/>
    </location>
</feature>
<dbReference type="CDD" id="cd00118">
    <property type="entry name" value="LysM"/>
    <property type="match status" value="1"/>
</dbReference>
<keyword evidence="1" id="KW-0732">Signal</keyword>
<dbReference type="Proteomes" id="UP000238479">
    <property type="component" value="Chromosome 7"/>
</dbReference>
<dbReference type="SMART" id="SM00257">
    <property type="entry name" value="LysM"/>
    <property type="match status" value="2"/>
</dbReference>
<gene>
    <name evidence="3" type="ORF">RchiOBHm_Chr7g0185361</name>
</gene>
<protein>
    <submittedName>
        <fullName evidence="3">Putative LysM domain-containing protein</fullName>
    </submittedName>
</protein>
<dbReference type="EMBL" id="PDCK01000045">
    <property type="protein sequence ID" value="PRQ16541.1"/>
    <property type="molecule type" value="Genomic_DNA"/>
</dbReference>
<feature type="signal peptide" evidence="1">
    <location>
        <begin position="1"/>
        <end position="26"/>
    </location>
</feature>
<dbReference type="Gene3D" id="3.10.350.10">
    <property type="entry name" value="LysM domain"/>
    <property type="match status" value="2"/>
</dbReference>
<dbReference type="OMA" id="WYDESMI"/>
<dbReference type="AlphaFoldDB" id="A0A2P6P3Q2"/>
<name>A0A2P6P3Q2_ROSCH</name>
<evidence type="ECO:0000259" key="2">
    <source>
        <dbReference type="PROSITE" id="PS51782"/>
    </source>
</evidence>
<evidence type="ECO:0000313" key="3">
    <source>
        <dbReference type="EMBL" id="PRQ16541.1"/>
    </source>
</evidence>
<comment type="caution">
    <text evidence="3">The sequence shown here is derived from an EMBL/GenBank/DDBJ whole genome shotgun (WGS) entry which is preliminary data.</text>
</comment>
<sequence length="398" mass="43006">MRTQLLLQLPFVLILIFIVSSKLTHAKYTIEPCTSSDSCPSLLSYVLPWDSKLSEIAYRFQVNVFDIMAANSINITTSSVGNQIFGARSQLKVPISCPCVDGIRRVLLSYMVRAADSLDLISESYGRLVSGEQLRTLNGISPKNPLTSGQSILVQLPCTCFNNSNNGVTSVFMSYVVQSGESLSNIGVEFGTTVMELVNVNGLDQPRVDPGDILAIPISACSSANLNWYNESLIVPNGSYALTASNCIKCICRPSTLNLQCFPSGIVNACSHLQCKGSNLFIGDVSINQTATGCNISTCVYRGHNGGKIFRGLVNSSHSHCSYDDYYSTVSPVASPNNPTVPFISLAPSQSPFPNPTIGAGANAPSSIQNPNSARNKYGRWLTQAPYYSLWVVLCFFL</sequence>
<evidence type="ECO:0000313" key="4">
    <source>
        <dbReference type="Proteomes" id="UP000238479"/>
    </source>
</evidence>
<dbReference type="Pfam" id="PF01476">
    <property type="entry name" value="LysM"/>
    <property type="match status" value="3"/>
</dbReference>
<organism evidence="3 4">
    <name type="scientific">Rosa chinensis</name>
    <name type="common">China rose</name>
    <dbReference type="NCBI Taxonomy" id="74649"/>
    <lineage>
        <taxon>Eukaryota</taxon>
        <taxon>Viridiplantae</taxon>
        <taxon>Streptophyta</taxon>
        <taxon>Embryophyta</taxon>
        <taxon>Tracheophyta</taxon>
        <taxon>Spermatophyta</taxon>
        <taxon>Magnoliopsida</taxon>
        <taxon>eudicotyledons</taxon>
        <taxon>Gunneridae</taxon>
        <taxon>Pentapetalae</taxon>
        <taxon>rosids</taxon>
        <taxon>fabids</taxon>
        <taxon>Rosales</taxon>
        <taxon>Rosaceae</taxon>
        <taxon>Rosoideae</taxon>
        <taxon>Rosoideae incertae sedis</taxon>
        <taxon>Rosa</taxon>
    </lineage>
</organism>
<reference evidence="3 4" key="1">
    <citation type="journal article" date="2018" name="Nat. Genet.">
        <title>The Rosa genome provides new insights in the design of modern roses.</title>
        <authorList>
            <person name="Bendahmane M."/>
        </authorList>
    </citation>
    <scope>NUCLEOTIDE SEQUENCE [LARGE SCALE GENOMIC DNA]</scope>
    <source>
        <strain evidence="4">cv. Old Blush</strain>
    </source>
</reference>
<dbReference type="OrthoDB" id="2107166at2759"/>